<dbReference type="PIRSF" id="PIRSF004983">
    <property type="entry name" value="MenD"/>
    <property type="match status" value="1"/>
</dbReference>
<dbReference type="GO" id="GO:0030145">
    <property type="term" value="F:manganese ion binding"/>
    <property type="evidence" value="ECO:0007669"/>
    <property type="project" value="UniProtKB-UniRule"/>
</dbReference>
<dbReference type="EC" id="2.2.1.9" evidence="7"/>
<dbReference type="Gene3D" id="3.40.50.970">
    <property type="match status" value="2"/>
</dbReference>
<evidence type="ECO:0000256" key="3">
    <source>
        <dbReference type="ARBA" id="ARBA00022723"/>
    </source>
</evidence>
<dbReference type="AlphaFoldDB" id="A0AB39HEP4"/>
<protein>
    <recommendedName>
        <fullName evidence="7">2-succinyl-5-enolpyruvyl-6-hydroxy-3-cyclohexene-1-carboxylate synthase</fullName>
        <shortName evidence="7">SEPHCHC synthase</shortName>
        <ecNumber evidence="7">2.2.1.9</ecNumber>
    </recommendedName>
    <alternativeName>
        <fullName evidence="7">Menaquinone biosynthesis protein MenD</fullName>
    </alternativeName>
</protein>
<comment type="function">
    <text evidence="7">Catalyzes the thiamine diphosphate-dependent decarboxylation of 2-oxoglutarate and the subsequent addition of the resulting succinic semialdehyde-thiamine pyrophosphate anion to isochorismate to yield 2-succinyl-5-enolpyruvyl-6-hydroxy-3-cyclohexene-1-carboxylate (SEPHCHC).</text>
</comment>
<reference evidence="10" key="1">
    <citation type="submission" date="2024-07" db="EMBL/GenBank/DDBJ databases">
        <title>Genome Analysis of a Potential Novel Vibrio Species Secreting pH- and Thermo-stable Alginate Lyase and its Application in Producing Alginate Oligosaccharides.</title>
        <authorList>
            <person name="Huang H."/>
            <person name="Bao K."/>
        </authorList>
    </citation>
    <scope>NUCLEOTIDE SEQUENCE</scope>
    <source>
        <strain evidence="10">HB236076</strain>
    </source>
</reference>
<dbReference type="GO" id="GO:0030976">
    <property type="term" value="F:thiamine pyrophosphate binding"/>
    <property type="evidence" value="ECO:0007669"/>
    <property type="project" value="UniProtKB-UniRule"/>
</dbReference>
<keyword evidence="2 7" id="KW-0808">Transferase</keyword>
<evidence type="ECO:0000256" key="1">
    <source>
        <dbReference type="ARBA" id="ARBA00022428"/>
    </source>
</evidence>
<keyword evidence="6 7" id="KW-0464">Manganese</keyword>
<comment type="pathway">
    <text evidence="7">Quinol/quinone metabolism; 1,4-dihydroxy-2-naphthoate biosynthesis; 1,4-dihydroxy-2-naphthoate from chorismate: step 2/7.</text>
</comment>
<keyword evidence="3 7" id="KW-0479">Metal-binding</keyword>
<organism evidence="10">
    <name type="scientific">Vibrio sp. HB236076</name>
    <dbReference type="NCBI Taxonomy" id="3232307"/>
    <lineage>
        <taxon>Bacteria</taxon>
        <taxon>Pseudomonadati</taxon>
        <taxon>Pseudomonadota</taxon>
        <taxon>Gammaproteobacteria</taxon>
        <taxon>Vibrionales</taxon>
        <taxon>Vibrionaceae</taxon>
        <taxon>Vibrio</taxon>
    </lineage>
</organism>
<dbReference type="PANTHER" id="PTHR42916:SF1">
    <property type="entry name" value="PROTEIN PHYLLO, CHLOROPLASTIC"/>
    <property type="match status" value="1"/>
</dbReference>
<dbReference type="RefSeq" id="WP_306100426.1">
    <property type="nucleotide sequence ID" value="NZ_CP162601.1"/>
</dbReference>
<evidence type="ECO:0000313" key="10">
    <source>
        <dbReference type="EMBL" id="XDK24368.1"/>
    </source>
</evidence>
<evidence type="ECO:0000256" key="4">
    <source>
        <dbReference type="ARBA" id="ARBA00022842"/>
    </source>
</evidence>
<dbReference type="GO" id="GO:0000287">
    <property type="term" value="F:magnesium ion binding"/>
    <property type="evidence" value="ECO:0007669"/>
    <property type="project" value="UniProtKB-UniRule"/>
</dbReference>
<dbReference type="InterPro" id="IPR032264">
    <property type="entry name" value="MenD_middle"/>
</dbReference>
<evidence type="ECO:0000256" key="5">
    <source>
        <dbReference type="ARBA" id="ARBA00023052"/>
    </source>
</evidence>
<dbReference type="InterPro" id="IPR012001">
    <property type="entry name" value="Thiamin_PyroP_enz_TPP-bd_dom"/>
</dbReference>
<dbReference type="GO" id="GO:0070204">
    <property type="term" value="F:2-succinyl-5-enolpyruvyl-6-hydroxy-3-cyclohexene-1-carboxylic-acid synthase activity"/>
    <property type="evidence" value="ECO:0007669"/>
    <property type="project" value="UniProtKB-UniRule"/>
</dbReference>
<dbReference type="EMBL" id="CP162601">
    <property type="protein sequence ID" value="XDK24368.1"/>
    <property type="molecule type" value="Genomic_DNA"/>
</dbReference>
<dbReference type="Gene3D" id="3.40.50.1220">
    <property type="entry name" value="TPP-binding domain"/>
    <property type="match status" value="1"/>
</dbReference>
<comment type="cofactor">
    <cofactor evidence="7">
        <name>thiamine diphosphate</name>
        <dbReference type="ChEBI" id="CHEBI:58937"/>
    </cofactor>
    <text evidence="7">Binds 1 thiamine pyrophosphate per subunit.</text>
</comment>
<keyword evidence="1 7" id="KW-0474">Menaquinone biosynthesis</keyword>
<comment type="subunit">
    <text evidence="7">Homodimer.</text>
</comment>
<dbReference type="CDD" id="cd07037">
    <property type="entry name" value="TPP_PYR_MenD"/>
    <property type="match status" value="1"/>
</dbReference>
<dbReference type="InterPro" id="IPR004433">
    <property type="entry name" value="MenaQ_synth_MenD"/>
</dbReference>
<comment type="similarity">
    <text evidence="7">Belongs to the TPP enzyme family. MenD subfamily.</text>
</comment>
<feature type="domain" description="Thiamine pyrophosphate enzyme N-terminal TPP-binding" evidence="8">
    <location>
        <begin position="28"/>
        <end position="134"/>
    </location>
</feature>
<keyword evidence="4 7" id="KW-0460">Magnesium</keyword>
<proteinExistence type="inferred from homology"/>
<dbReference type="Pfam" id="PF02776">
    <property type="entry name" value="TPP_enzyme_N"/>
    <property type="match status" value="1"/>
</dbReference>
<evidence type="ECO:0000256" key="7">
    <source>
        <dbReference type="HAMAP-Rule" id="MF_01659"/>
    </source>
</evidence>
<comment type="cofactor">
    <cofactor evidence="7">
        <name>Mg(2+)</name>
        <dbReference type="ChEBI" id="CHEBI:18420"/>
    </cofactor>
    <cofactor evidence="7">
        <name>Mn(2+)</name>
        <dbReference type="ChEBI" id="CHEBI:29035"/>
    </cofactor>
</comment>
<accession>A0AB39HEP4</accession>
<keyword evidence="5 7" id="KW-0786">Thiamine pyrophosphate</keyword>
<sequence length="584" mass="64474">MAKWQTQKAEQASSLVKSHQVSINQSWARALLGVLQTQGIQHMCFAPGSRSTPLVTEADALGFAMHGHFDERGLGFFALGLAKATGQPVGVIVTSGTAVANLLPAVIEAKLTDVPLILLTADRPVALTQCAANQAIVQKGIFSHYLTGELLLPEPSDGASLIWMLTQLEYHCFSQRQNPGPLHINCPFSEPLYGPIDDSVLQHWQDVYQHWQRGGRAYRHAVVDKAVTGHSELTIEIPCGEEAFGVVIIGDVSLEQAHHIAKWAQSLGWVLLCDPQSGLSSAWCHYDVWLNGTKAWQWLNQASVVVQFGHRLVSKNLQQWLAQCSCPYWLISDEKRLISPNLAPTNRVLANSLAWLTANHHFVATSSPIPQALREVSLHAEQALYQELQRDVSLDEFSLAHWLTDISVVKSLFVGNSLMIRMLDKVTRLPYCQVWTQRGASGIDGLLSGACGIARGTGEKQLTIVGDTSALHDLNALDLWRDSKTPQVIVIVNNDGGAIFDFLPVKTTRRDALYRLPHHLSFEHAAWQFGLQYYRADNIQAFNNVVEGHFASGQGVLLVEVPCLPGGAKARVDRWSYCVCEEIR</sequence>
<dbReference type="GO" id="GO:0009234">
    <property type="term" value="P:menaquinone biosynthetic process"/>
    <property type="evidence" value="ECO:0007669"/>
    <property type="project" value="UniProtKB-UniRule"/>
</dbReference>
<dbReference type="InterPro" id="IPR029061">
    <property type="entry name" value="THDP-binding"/>
</dbReference>
<dbReference type="HAMAP" id="MF_01659">
    <property type="entry name" value="MenD"/>
    <property type="match status" value="1"/>
</dbReference>
<dbReference type="KEGG" id="vih:AB0763_09080"/>
<comment type="catalytic activity">
    <reaction evidence="7">
        <text>isochorismate + 2-oxoglutarate + H(+) = 5-enolpyruvoyl-6-hydroxy-2-succinyl-cyclohex-3-ene-1-carboxylate + CO2</text>
        <dbReference type="Rhea" id="RHEA:25593"/>
        <dbReference type="ChEBI" id="CHEBI:15378"/>
        <dbReference type="ChEBI" id="CHEBI:16526"/>
        <dbReference type="ChEBI" id="CHEBI:16810"/>
        <dbReference type="ChEBI" id="CHEBI:29780"/>
        <dbReference type="ChEBI" id="CHEBI:58818"/>
        <dbReference type="EC" id="2.2.1.9"/>
    </reaction>
</comment>
<evidence type="ECO:0000259" key="9">
    <source>
        <dbReference type="Pfam" id="PF16582"/>
    </source>
</evidence>
<dbReference type="PANTHER" id="PTHR42916">
    <property type="entry name" value="2-SUCCINYL-5-ENOLPYRUVYL-6-HYDROXY-3-CYCLOHEXENE-1-CARBOXYLATE SYNTHASE"/>
    <property type="match status" value="1"/>
</dbReference>
<gene>
    <name evidence="7 10" type="primary">menD</name>
    <name evidence="10" type="ORF">AB0763_09080</name>
</gene>
<evidence type="ECO:0000259" key="8">
    <source>
        <dbReference type="Pfam" id="PF02776"/>
    </source>
</evidence>
<evidence type="ECO:0000256" key="2">
    <source>
        <dbReference type="ARBA" id="ARBA00022679"/>
    </source>
</evidence>
<name>A0AB39HEP4_9VIBR</name>
<dbReference type="Pfam" id="PF16582">
    <property type="entry name" value="TPP_enzyme_M_2"/>
    <property type="match status" value="1"/>
</dbReference>
<evidence type="ECO:0000256" key="6">
    <source>
        <dbReference type="ARBA" id="ARBA00023211"/>
    </source>
</evidence>
<feature type="domain" description="Menaquinone biosynthesis protein MenD middle" evidence="9">
    <location>
        <begin position="203"/>
        <end position="407"/>
    </location>
</feature>
<comment type="pathway">
    <text evidence="7">Quinol/quinone metabolism; menaquinone biosynthesis.</text>
</comment>
<dbReference type="SUPFAM" id="SSF52518">
    <property type="entry name" value="Thiamin diphosphate-binding fold (THDP-binding)"/>
    <property type="match status" value="2"/>
</dbReference>
<dbReference type="NCBIfam" id="TIGR00173">
    <property type="entry name" value="menD"/>
    <property type="match status" value="1"/>
</dbReference>